<evidence type="ECO:0000256" key="1">
    <source>
        <dbReference type="SAM" id="MobiDB-lite"/>
    </source>
</evidence>
<protein>
    <submittedName>
        <fullName evidence="2">Uncharacterized protein</fullName>
    </submittedName>
</protein>
<dbReference type="PaxDb" id="8022-A0A060WMI1"/>
<feature type="compositionally biased region" description="Basic and acidic residues" evidence="1">
    <location>
        <begin position="31"/>
        <end position="41"/>
    </location>
</feature>
<feature type="region of interest" description="Disordered" evidence="1">
    <location>
        <begin position="31"/>
        <end position="142"/>
    </location>
</feature>
<reference evidence="2" key="1">
    <citation type="journal article" date="2014" name="Nat. Commun.">
        <title>The rainbow trout genome provides novel insights into evolution after whole-genome duplication in vertebrates.</title>
        <authorList>
            <person name="Berthelot C."/>
            <person name="Brunet F."/>
            <person name="Chalopin D."/>
            <person name="Juanchich A."/>
            <person name="Bernard M."/>
            <person name="Noel B."/>
            <person name="Bento P."/>
            <person name="Da Silva C."/>
            <person name="Labadie K."/>
            <person name="Alberti A."/>
            <person name="Aury J.M."/>
            <person name="Louis A."/>
            <person name="Dehais P."/>
            <person name="Bardou P."/>
            <person name="Montfort J."/>
            <person name="Klopp C."/>
            <person name="Cabau C."/>
            <person name="Gaspin C."/>
            <person name="Thorgaard G.H."/>
            <person name="Boussaha M."/>
            <person name="Quillet E."/>
            <person name="Guyomard R."/>
            <person name="Galiana D."/>
            <person name="Bobe J."/>
            <person name="Volff J.N."/>
            <person name="Genet C."/>
            <person name="Wincker P."/>
            <person name="Jaillon O."/>
            <person name="Roest Crollius H."/>
            <person name="Guiguen Y."/>
        </authorList>
    </citation>
    <scope>NUCLEOTIDE SEQUENCE [LARGE SCALE GENOMIC DNA]</scope>
</reference>
<evidence type="ECO:0000313" key="3">
    <source>
        <dbReference type="Proteomes" id="UP000193380"/>
    </source>
</evidence>
<accession>A0A060WMI1</accession>
<sequence>MPPQQTIYLDVFGLVPYSPVPAKKFKLEKIHSPSADKEKQPDWLQSLSKSGNKDLKPVQLKQRPSAFRPWSPRSTSAERSNHKNVDTSVVPNVAPAPLANQREEQTPVGHSQAPGRGDQHISSGPASQCGDSQPGPRLVHINTYTGNGLEEMETDGEIEVDDYPPSVPSLASPPSACSSMSWTLTPQTTMRPLEGPVRLVLPGAPSCPELDTLRQTLYGGLDSKEAREKFLQEIVKMRVKQEEKLGAALQAKRSLQQVNLPLKI</sequence>
<dbReference type="STRING" id="8022.A0A060WMI1"/>
<dbReference type="Proteomes" id="UP000193380">
    <property type="component" value="Unassembled WGS sequence"/>
</dbReference>
<evidence type="ECO:0000313" key="2">
    <source>
        <dbReference type="EMBL" id="CDQ65805.1"/>
    </source>
</evidence>
<dbReference type="EMBL" id="FR904518">
    <property type="protein sequence ID" value="CDQ65805.1"/>
    <property type="molecule type" value="Genomic_DNA"/>
</dbReference>
<proteinExistence type="predicted"/>
<name>A0A060WMI1_ONCMY</name>
<dbReference type="AlphaFoldDB" id="A0A060WMI1"/>
<feature type="compositionally biased region" description="Polar residues" evidence="1">
    <location>
        <begin position="120"/>
        <end position="131"/>
    </location>
</feature>
<organism evidence="2 3">
    <name type="scientific">Oncorhynchus mykiss</name>
    <name type="common">Rainbow trout</name>
    <name type="synonym">Salmo gairdneri</name>
    <dbReference type="NCBI Taxonomy" id="8022"/>
    <lineage>
        <taxon>Eukaryota</taxon>
        <taxon>Metazoa</taxon>
        <taxon>Chordata</taxon>
        <taxon>Craniata</taxon>
        <taxon>Vertebrata</taxon>
        <taxon>Euteleostomi</taxon>
        <taxon>Actinopterygii</taxon>
        <taxon>Neopterygii</taxon>
        <taxon>Teleostei</taxon>
        <taxon>Protacanthopterygii</taxon>
        <taxon>Salmoniformes</taxon>
        <taxon>Salmonidae</taxon>
        <taxon>Salmoninae</taxon>
        <taxon>Oncorhynchus</taxon>
    </lineage>
</organism>
<reference evidence="2" key="2">
    <citation type="submission" date="2014-03" db="EMBL/GenBank/DDBJ databases">
        <authorList>
            <person name="Genoscope - CEA"/>
        </authorList>
    </citation>
    <scope>NUCLEOTIDE SEQUENCE</scope>
</reference>
<gene>
    <name evidence="2" type="ORF">GSONMT00074113001</name>
</gene>